<dbReference type="HOGENOM" id="CLU_3297374_0_0_11"/>
<evidence type="ECO:0000313" key="2">
    <source>
        <dbReference type="EMBL" id="EST17995.1"/>
    </source>
</evidence>
<dbReference type="RefSeq" id="WP_023554022.1">
    <property type="nucleotide sequence ID" value="NZ_CM002286.1"/>
</dbReference>
<accession>V6JDT1</accession>
<keyword evidence="1" id="KW-1133">Transmembrane helix</keyword>
<organism evidence="2 3">
    <name type="scientific">Streptomyces roseochromogenus subsp. oscitans DS 12.976</name>
    <dbReference type="NCBI Taxonomy" id="1352936"/>
    <lineage>
        <taxon>Bacteria</taxon>
        <taxon>Bacillati</taxon>
        <taxon>Actinomycetota</taxon>
        <taxon>Actinomycetes</taxon>
        <taxon>Kitasatosporales</taxon>
        <taxon>Streptomycetaceae</taxon>
        <taxon>Streptomyces</taxon>
    </lineage>
</organism>
<dbReference type="PATRIC" id="fig|1352936.5.peg.9535"/>
<sequence length="40" mass="4295">MTSPKPPLRTRITEAVITIALVSLVVLAFGIALVHTLQSH</sequence>
<keyword evidence="2" id="KW-0614">Plasmid</keyword>
<proteinExistence type="predicted"/>
<reference evidence="2 3" key="1">
    <citation type="journal article" date="2014" name="Genome Announc.">
        <title>Draft Genome Sequence of Streptomyces roseochromogenes subsp. oscitans DS 12.976, Producer of the Aminocoumarin Antibiotic Clorobiocin.</title>
        <authorList>
            <person name="Ruckert C."/>
            <person name="Kalinowski J."/>
            <person name="Heide L."/>
            <person name="Apel A.K."/>
        </authorList>
    </citation>
    <scope>NUCLEOTIDE SEQUENCE [LARGE SCALE GENOMIC DNA]</scope>
    <source>
        <strain evidence="2 3">DS 12.976</strain>
        <plasmid evidence="2">pSros1</plasmid>
    </source>
</reference>
<feature type="transmembrane region" description="Helical" evidence="1">
    <location>
        <begin position="12"/>
        <end position="34"/>
    </location>
</feature>
<evidence type="ECO:0000313" key="3">
    <source>
        <dbReference type="Proteomes" id="UP000017984"/>
    </source>
</evidence>
<comment type="caution">
    <text evidence="2">The sequence shown here is derived from an EMBL/GenBank/DDBJ whole genome shotgun (WGS) entry which is preliminary data.</text>
</comment>
<dbReference type="EMBL" id="AWQX01000399">
    <property type="protein sequence ID" value="EST17995.1"/>
    <property type="molecule type" value="Genomic_DNA"/>
</dbReference>
<evidence type="ECO:0000256" key="1">
    <source>
        <dbReference type="SAM" id="Phobius"/>
    </source>
</evidence>
<geneLocation type="plasmid" evidence="2 3">
    <name>pSros1</name>
</geneLocation>
<name>V6JDT1_STRRC</name>
<keyword evidence="1" id="KW-0812">Transmembrane</keyword>
<gene>
    <name evidence="2" type="ORF">M878_45850</name>
</gene>
<dbReference type="AlphaFoldDB" id="V6JDT1"/>
<keyword evidence="1" id="KW-0472">Membrane</keyword>
<dbReference type="Proteomes" id="UP000017984">
    <property type="component" value="Plasmid pSros1"/>
</dbReference>
<protein>
    <submittedName>
        <fullName evidence="2">Uncharacterized protein</fullName>
    </submittedName>
</protein>
<keyword evidence="3" id="KW-1185">Reference proteome</keyword>